<name>A0A9N8E6K6_9STRA</name>
<dbReference type="InterPro" id="IPR018422">
    <property type="entry name" value="Cation/H_exchanger_CPA1"/>
</dbReference>
<evidence type="ECO:0000256" key="9">
    <source>
        <dbReference type="ARBA" id="ARBA00023201"/>
    </source>
</evidence>
<evidence type="ECO:0000256" key="10">
    <source>
        <dbReference type="SAM" id="Phobius"/>
    </source>
</evidence>
<feature type="transmembrane region" description="Helical" evidence="10">
    <location>
        <begin position="362"/>
        <end position="387"/>
    </location>
</feature>
<dbReference type="InterPro" id="IPR006153">
    <property type="entry name" value="Cation/H_exchanger_TM"/>
</dbReference>
<evidence type="ECO:0000259" key="11">
    <source>
        <dbReference type="Pfam" id="PF00999"/>
    </source>
</evidence>
<gene>
    <name evidence="12" type="ORF">SEMRO_604_G174060.1</name>
</gene>
<feature type="transmembrane region" description="Helical" evidence="10">
    <location>
        <begin position="64"/>
        <end position="83"/>
    </location>
</feature>
<organism evidence="12 13">
    <name type="scientific">Seminavis robusta</name>
    <dbReference type="NCBI Taxonomy" id="568900"/>
    <lineage>
        <taxon>Eukaryota</taxon>
        <taxon>Sar</taxon>
        <taxon>Stramenopiles</taxon>
        <taxon>Ochrophyta</taxon>
        <taxon>Bacillariophyta</taxon>
        <taxon>Bacillariophyceae</taxon>
        <taxon>Bacillariophycidae</taxon>
        <taxon>Naviculales</taxon>
        <taxon>Naviculaceae</taxon>
        <taxon>Seminavis</taxon>
    </lineage>
</organism>
<feature type="transmembrane region" description="Helical" evidence="10">
    <location>
        <begin position="34"/>
        <end position="52"/>
    </location>
</feature>
<evidence type="ECO:0000256" key="2">
    <source>
        <dbReference type="ARBA" id="ARBA00022448"/>
    </source>
</evidence>
<dbReference type="GO" id="GO:0015386">
    <property type="term" value="F:potassium:proton antiporter activity"/>
    <property type="evidence" value="ECO:0007669"/>
    <property type="project" value="TreeGrafter"/>
</dbReference>
<evidence type="ECO:0000256" key="4">
    <source>
        <dbReference type="ARBA" id="ARBA00022692"/>
    </source>
</evidence>
<evidence type="ECO:0000313" key="12">
    <source>
        <dbReference type="EMBL" id="CAB9513644.1"/>
    </source>
</evidence>
<sequence length="838" mass="92633">MSSVSTIDDLACDPDLQTDDYLATKSHAVNPASAIYYPFVVWVIGVFLFFLLKRFRFLSAIPYAAAMFLLGTFMGMGAEFNAASDDLLTVSIHQWVRIDGNLLLLVFLPGLIFRDAIEVDLNLFVYSFSQLLILAFPMVLVGTGLVAVVCVYTLPSSYNFSWSLGATLGSILSSTDPVAVAAVLSEAGAPPRLKMHIAGESMLNDGAALVFYSLFSQIYLSPLLGEEPIGWGEGIKLFFQASLGGVAMGIAFALGLVALLYELDRRLDPEYNSLQVVGAVSVAYISYFAADMVQMSGVLSCLFCGIGGAWLGKGLINDIEMMDSYLKLMEHMLNSLLFALGGSIWGSILFSQKTTKIGSTDWGHLVAFYLLVLLIRFFIVGLFYPILSRIGLKSNLKEASFLAFGGLRGAVGIALAASLFRSVVTQDCSPDSRFEQDATRLVFLSGGISLGTLLLNGTAAGWVIKKLDLALPDTGKTMQDVFEKRERDFVGQEYEKLMRQARFSEVVDFDIVKAHVPKLTRQSTAGSTSNVAAMSSSILEPRGSGTARHHQTSIALIALGADTPMDEKVVQLRLVFLDMLKETYEHAVDRGELVQEGGNRALDVSAFRHSVDFAEADAKRHEMNDWEALQMFSTVHDDAKTFIQQRILRESFGAYFGGSVTAGNGQQERHKHNHIEYKKKRARLLRAFCFIEAHKRVHRRLEVYVDAVIDETSSREDEDERVDNEALQRALQTVLDESSAEVEKAASVVEEVTDDQRQIILSHYVATIILNRLINMIEESAKDGLLHYDEARSYISKIESDCLPNHHIHGHVCECLVEHSKRKHEQTQSQPDVDTKEA</sequence>
<keyword evidence="13" id="KW-1185">Reference proteome</keyword>
<feature type="transmembrane region" description="Helical" evidence="10">
    <location>
        <begin position="328"/>
        <end position="350"/>
    </location>
</feature>
<dbReference type="OrthoDB" id="441412at2759"/>
<evidence type="ECO:0000256" key="8">
    <source>
        <dbReference type="ARBA" id="ARBA00023136"/>
    </source>
</evidence>
<feature type="transmembrane region" description="Helical" evidence="10">
    <location>
        <begin position="237"/>
        <end position="261"/>
    </location>
</feature>
<dbReference type="GO" id="GO:0015385">
    <property type="term" value="F:sodium:proton antiporter activity"/>
    <property type="evidence" value="ECO:0007669"/>
    <property type="project" value="InterPro"/>
</dbReference>
<evidence type="ECO:0000256" key="1">
    <source>
        <dbReference type="ARBA" id="ARBA00004651"/>
    </source>
</evidence>
<dbReference type="GO" id="GO:0098719">
    <property type="term" value="P:sodium ion import across plasma membrane"/>
    <property type="evidence" value="ECO:0007669"/>
    <property type="project" value="TreeGrafter"/>
</dbReference>
<feature type="transmembrane region" description="Helical" evidence="10">
    <location>
        <begin position="125"/>
        <end position="154"/>
    </location>
</feature>
<accession>A0A9N8E6K6</accession>
<keyword evidence="9" id="KW-0739">Sodium transport</keyword>
<dbReference type="Pfam" id="PF00999">
    <property type="entry name" value="Na_H_Exchanger"/>
    <property type="match status" value="1"/>
</dbReference>
<feature type="domain" description="Cation/H+ exchanger transmembrane" evidence="11">
    <location>
        <begin position="47"/>
        <end position="465"/>
    </location>
</feature>
<feature type="transmembrane region" description="Helical" evidence="10">
    <location>
        <begin position="296"/>
        <end position="316"/>
    </location>
</feature>
<evidence type="ECO:0000256" key="6">
    <source>
        <dbReference type="ARBA" id="ARBA00023053"/>
    </source>
</evidence>
<dbReference type="GO" id="GO:0051453">
    <property type="term" value="P:regulation of intracellular pH"/>
    <property type="evidence" value="ECO:0007669"/>
    <property type="project" value="TreeGrafter"/>
</dbReference>
<evidence type="ECO:0000313" key="13">
    <source>
        <dbReference type="Proteomes" id="UP001153069"/>
    </source>
</evidence>
<keyword evidence="3" id="KW-1003">Cell membrane</keyword>
<evidence type="ECO:0000256" key="3">
    <source>
        <dbReference type="ARBA" id="ARBA00022475"/>
    </source>
</evidence>
<evidence type="ECO:0000256" key="7">
    <source>
        <dbReference type="ARBA" id="ARBA00023065"/>
    </source>
</evidence>
<dbReference type="Gene3D" id="6.10.140.1330">
    <property type="match status" value="1"/>
</dbReference>
<keyword evidence="8 10" id="KW-0472">Membrane</keyword>
<comment type="caution">
    <text evidence="12">The sequence shown here is derived from an EMBL/GenBank/DDBJ whole genome shotgun (WGS) entry which is preliminary data.</text>
</comment>
<keyword evidence="5 10" id="KW-1133">Transmembrane helix</keyword>
<proteinExistence type="predicted"/>
<keyword evidence="7" id="KW-0406">Ion transport</keyword>
<keyword evidence="2" id="KW-0813">Transport</keyword>
<feature type="transmembrane region" description="Helical" evidence="10">
    <location>
        <begin position="273"/>
        <end position="290"/>
    </location>
</feature>
<dbReference type="AlphaFoldDB" id="A0A9N8E6K6"/>
<dbReference type="PANTHER" id="PTHR10110">
    <property type="entry name" value="SODIUM/HYDROGEN EXCHANGER"/>
    <property type="match status" value="1"/>
</dbReference>
<dbReference type="Proteomes" id="UP001153069">
    <property type="component" value="Unassembled WGS sequence"/>
</dbReference>
<dbReference type="GO" id="GO:0005886">
    <property type="term" value="C:plasma membrane"/>
    <property type="evidence" value="ECO:0007669"/>
    <property type="project" value="UniProtKB-SubCell"/>
</dbReference>
<keyword evidence="6" id="KW-0915">Sodium</keyword>
<dbReference type="PANTHER" id="PTHR10110:SF86">
    <property type="entry name" value="SODIUM_HYDROGEN EXCHANGER 7"/>
    <property type="match status" value="1"/>
</dbReference>
<keyword evidence="4 10" id="KW-0812">Transmembrane</keyword>
<reference evidence="12" key="1">
    <citation type="submission" date="2020-06" db="EMBL/GenBank/DDBJ databases">
        <authorList>
            <consortium name="Plant Systems Biology data submission"/>
        </authorList>
    </citation>
    <scope>NUCLEOTIDE SEQUENCE</scope>
    <source>
        <strain evidence="12">D6</strain>
    </source>
</reference>
<feature type="transmembrane region" description="Helical" evidence="10">
    <location>
        <begin position="441"/>
        <end position="464"/>
    </location>
</feature>
<dbReference type="EMBL" id="CAICTM010000603">
    <property type="protein sequence ID" value="CAB9513644.1"/>
    <property type="molecule type" value="Genomic_DNA"/>
</dbReference>
<feature type="transmembrane region" description="Helical" evidence="10">
    <location>
        <begin position="95"/>
        <end position="113"/>
    </location>
</feature>
<comment type="subcellular location">
    <subcellularLocation>
        <location evidence="1">Cell membrane</location>
        <topology evidence="1">Multi-pass membrane protein</topology>
    </subcellularLocation>
</comment>
<evidence type="ECO:0000256" key="5">
    <source>
        <dbReference type="ARBA" id="ARBA00022989"/>
    </source>
</evidence>
<protein>
    <submittedName>
        <fullName evidence="12">Hydrogen exchanger 7</fullName>
    </submittedName>
</protein>